<evidence type="ECO:0000256" key="1">
    <source>
        <dbReference type="ARBA" id="ARBA00006432"/>
    </source>
</evidence>
<dbReference type="SUPFAM" id="SSF56801">
    <property type="entry name" value="Acetyl-CoA synthetase-like"/>
    <property type="match status" value="1"/>
</dbReference>
<gene>
    <name evidence="12" type="primary">acs_2</name>
    <name evidence="12" type="ORF">GCM10020260_24600</name>
</gene>
<dbReference type="NCBIfam" id="TIGR02188">
    <property type="entry name" value="Ac_CoA_lig_AcsA"/>
    <property type="match status" value="1"/>
</dbReference>
<dbReference type="Gene3D" id="3.40.50.12780">
    <property type="entry name" value="N-terminal domain of ligase-like"/>
    <property type="match status" value="1"/>
</dbReference>
<dbReference type="PANTHER" id="PTHR24095:SF14">
    <property type="entry name" value="ACETYL-COENZYME A SYNTHETASE 1"/>
    <property type="match status" value="1"/>
</dbReference>
<dbReference type="PANTHER" id="PTHR24095">
    <property type="entry name" value="ACETYL-COENZYME A SYNTHETASE"/>
    <property type="match status" value="1"/>
</dbReference>
<keyword evidence="6" id="KW-0007">Acetylation</keyword>
<keyword evidence="3 12" id="KW-0436">Ligase</keyword>
<feature type="region of interest" description="Disordered" evidence="8">
    <location>
        <begin position="440"/>
        <end position="461"/>
    </location>
</feature>
<feature type="domain" description="Acetyl-coenzyme A synthetase N-terminal" evidence="11">
    <location>
        <begin position="37"/>
        <end position="89"/>
    </location>
</feature>
<dbReference type="InterPro" id="IPR020845">
    <property type="entry name" value="AMP-binding_CS"/>
</dbReference>
<accession>A0ABP6REW1</accession>
<keyword evidence="4" id="KW-0547">Nucleotide-binding</keyword>
<evidence type="ECO:0000259" key="10">
    <source>
        <dbReference type="Pfam" id="PF13193"/>
    </source>
</evidence>
<dbReference type="InterPro" id="IPR042099">
    <property type="entry name" value="ANL_N_sf"/>
</dbReference>
<evidence type="ECO:0000256" key="3">
    <source>
        <dbReference type="ARBA" id="ARBA00022598"/>
    </source>
</evidence>
<dbReference type="PROSITE" id="PS00455">
    <property type="entry name" value="AMP_BINDING"/>
    <property type="match status" value="1"/>
</dbReference>
<evidence type="ECO:0000259" key="9">
    <source>
        <dbReference type="Pfam" id="PF00501"/>
    </source>
</evidence>
<evidence type="ECO:0000259" key="11">
    <source>
        <dbReference type="Pfam" id="PF16177"/>
    </source>
</evidence>
<protein>
    <recommendedName>
        <fullName evidence="2 7">Acetate--CoA ligase</fullName>
        <ecNumber evidence="2 7">6.2.1.1</ecNumber>
    </recommendedName>
</protein>
<dbReference type="Pfam" id="PF00501">
    <property type="entry name" value="AMP-binding"/>
    <property type="match status" value="1"/>
</dbReference>
<dbReference type="EC" id="6.2.1.1" evidence="2 7"/>
<comment type="similarity">
    <text evidence="1">Belongs to the ATP-dependent AMP-binding enzyme family.</text>
</comment>
<evidence type="ECO:0000256" key="8">
    <source>
        <dbReference type="SAM" id="MobiDB-lite"/>
    </source>
</evidence>
<evidence type="ECO:0000313" key="13">
    <source>
        <dbReference type="Proteomes" id="UP001501736"/>
    </source>
</evidence>
<dbReference type="Gene3D" id="3.30.300.30">
    <property type="match status" value="1"/>
</dbReference>
<dbReference type="InterPro" id="IPR025110">
    <property type="entry name" value="AMP-bd_C"/>
</dbReference>
<reference evidence="13" key="1">
    <citation type="journal article" date="2019" name="Int. J. Syst. Evol. Microbiol.">
        <title>The Global Catalogue of Microorganisms (GCM) 10K type strain sequencing project: providing services to taxonomists for standard genome sequencing and annotation.</title>
        <authorList>
            <consortium name="The Broad Institute Genomics Platform"/>
            <consortium name="The Broad Institute Genome Sequencing Center for Infectious Disease"/>
            <person name="Wu L."/>
            <person name="Ma J."/>
        </authorList>
    </citation>
    <scope>NUCLEOTIDE SEQUENCE [LARGE SCALE GENOMIC DNA]</scope>
    <source>
        <strain evidence="13">JCM 11483</strain>
    </source>
</reference>
<keyword evidence="13" id="KW-1185">Reference proteome</keyword>
<evidence type="ECO:0000256" key="7">
    <source>
        <dbReference type="NCBIfam" id="TIGR02188"/>
    </source>
</evidence>
<feature type="domain" description="AMP-binding enzyme C-terminal" evidence="10">
    <location>
        <begin position="556"/>
        <end position="646"/>
    </location>
</feature>
<evidence type="ECO:0000256" key="4">
    <source>
        <dbReference type="ARBA" id="ARBA00022741"/>
    </source>
</evidence>
<evidence type="ECO:0000256" key="2">
    <source>
        <dbReference type="ARBA" id="ARBA00013275"/>
    </source>
</evidence>
<evidence type="ECO:0000313" key="12">
    <source>
        <dbReference type="EMBL" id="GAA3287660.1"/>
    </source>
</evidence>
<comment type="caution">
    <text evidence="12">The sequence shown here is derived from an EMBL/GenBank/DDBJ whole genome shotgun (WGS) entry which is preliminary data.</text>
</comment>
<name>A0ABP6REW1_9MICC</name>
<evidence type="ECO:0000256" key="6">
    <source>
        <dbReference type="ARBA" id="ARBA00022990"/>
    </source>
</evidence>
<dbReference type="RefSeq" id="WP_425574581.1">
    <property type="nucleotide sequence ID" value="NZ_BAAAYG010000012.1"/>
</dbReference>
<feature type="domain" description="AMP-dependent synthetase/ligase" evidence="9">
    <location>
        <begin position="93"/>
        <end position="499"/>
    </location>
</feature>
<dbReference type="Proteomes" id="UP001501736">
    <property type="component" value="Unassembled WGS sequence"/>
</dbReference>
<evidence type="ECO:0000256" key="5">
    <source>
        <dbReference type="ARBA" id="ARBA00022840"/>
    </source>
</evidence>
<keyword evidence="5" id="KW-0067">ATP-binding</keyword>
<dbReference type="InterPro" id="IPR011904">
    <property type="entry name" value="Ac_CoA_lig"/>
</dbReference>
<dbReference type="Pfam" id="PF16177">
    <property type="entry name" value="ACAS_N"/>
    <property type="match status" value="1"/>
</dbReference>
<sequence length="696" mass="74718">MTRAAETFAETFAETAVAPAEPLAADVHAWADPQTEDERLEFWATAAALLDWQTPWETTHSWTPPDPQAQRGPDIRWYSGGTLNAAVNCVDRHVAAGRGDVVALHFEGEPGDRRDVTYAELQDQVNRAANALTALGVGAGDRVVIYLPVLVETVVITLACARIGAVHSLVFGGFSAEALRFRVEDTAAKLLVTTDGQFRRGQAVPVKENADAAVAGENAIEHVLVVERTGSEVAWTAGRDVAWGDVVDAASPVHEPEFFDAEHELFIMYTSGTTGKPKGLVHTTGGYLTGALFTHLRLFAHPDPARRGEDVHWCTADLAWVTAHTYEIYGPLAAGATQVIYEGTPTTPHPGRHFEIIQRLGVTSYYTAPTLVRSLMGAFPDGVPAEYDLSSIRLAGTVGEAVNPEAWRWIRREIGRDTVDDAGRPALPLVDTWWQSESGSTVLSPRPEDAATRTLKPGSASRAMPGWEAAVVDDAGAPVDAETQGNIVLTRTGPSMARTVWGDPERYYTSYWAQYAEQGWFLAGDGAKQDADGDLWILGRIDEVINISGHRLSTIEIESALVTHSDVVEAGVCPVEDPTTGHAAVAFVVLTDAARARLADADSDGDSAEEKLLAGLRAHVGAVIGPVAKPRRVIPVPEVPKTRSGKIMRRLLTQLHDGAALGDTTSLQNEHCVEQIAAICDARGTAASRPSTQETA</sequence>
<dbReference type="GO" id="GO:0016874">
    <property type="term" value="F:ligase activity"/>
    <property type="evidence" value="ECO:0007669"/>
    <property type="project" value="UniProtKB-KW"/>
</dbReference>
<dbReference type="NCBIfam" id="NF001208">
    <property type="entry name" value="PRK00174.1"/>
    <property type="match status" value="1"/>
</dbReference>
<dbReference type="InterPro" id="IPR045851">
    <property type="entry name" value="AMP-bd_C_sf"/>
</dbReference>
<dbReference type="Pfam" id="PF13193">
    <property type="entry name" value="AMP-binding_C"/>
    <property type="match status" value="1"/>
</dbReference>
<organism evidence="12 13">
    <name type="scientific">Nesterenkonia halobia</name>
    <dbReference type="NCBI Taxonomy" id="37922"/>
    <lineage>
        <taxon>Bacteria</taxon>
        <taxon>Bacillati</taxon>
        <taxon>Actinomycetota</taxon>
        <taxon>Actinomycetes</taxon>
        <taxon>Micrococcales</taxon>
        <taxon>Micrococcaceae</taxon>
        <taxon>Nesterenkonia</taxon>
    </lineage>
</organism>
<dbReference type="InterPro" id="IPR000873">
    <property type="entry name" value="AMP-dep_synth/lig_dom"/>
</dbReference>
<dbReference type="InterPro" id="IPR032387">
    <property type="entry name" value="ACAS_N"/>
</dbReference>
<proteinExistence type="inferred from homology"/>
<dbReference type="EMBL" id="BAAAYG010000012">
    <property type="protein sequence ID" value="GAA3287660.1"/>
    <property type="molecule type" value="Genomic_DNA"/>
</dbReference>